<dbReference type="InterPro" id="IPR039421">
    <property type="entry name" value="Type_1_exporter"/>
</dbReference>
<dbReference type="PANTHER" id="PTHR43394">
    <property type="entry name" value="ATP-DEPENDENT PERMEASE MDL1, MITOCHONDRIAL"/>
    <property type="match status" value="1"/>
</dbReference>
<dbReference type="SUPFAM" id="SSF90123">
    <property type="entry name" value="ABC transporter transmembrane region"/>
    <property type="match status" value="1"/>
</dbReference>
<dbReference type="SUPFAM" id="SSF52540">
    <property type="entry name" value="P-loop containing nucleoside triphosphate hydrolases"/>
    <property type="match status" value="1"/>
</dbReference>
<dbReference type="FunFam" id="3.40.50.300:FF:000403">
    <property type="entry name" value="ATP-binding cassette sub-family B member 8, mitochondrial"/>
    <property type="match status" value="1"/>
</dbReference>
<keyword evidence="3 8" id="KW-0812">Transmembrane</keyword>
<feature type="domain" description="ABC transporter" evidence="9">
    <location>
        <begin position="348"/>
        <end position="584"/>
    </location>
</feature>
<dbReference type="EMBL" id="JABFJW010000116">
    <property type="protein sequence ID" value="NOK10662.1"/>
    <property type="molecule type" value="Genomic_DNA"/>
</dbReference>
<feature type="transmembrane region" description="Helical" evidence="8">
    <location>
        <begin position="286"/>
        <end position="307"/>
    </location>
</feature>
<dbReference type="Gene3D" id="1.20.1560.10">
    <property type="entry name" value="ABC transporter type 1, transmembrane domain"/>
    <property type="match status" value="1"/>
</dbReference>
<dbReference type="FunFam" id="1.20.1560.10:FF:000058">
    <property type="entry name" value="ABC transporter B family member 25"/>
    <property type="match status" value="1"/>
</dbReference>
<feature type="domain" description="ABC transmembrane type-1" evidence="10">
    <location>
        <begin position="33"/>
        <end position="315"/>
    </location>
</feature>
<dbReference type="CDD" id="cd18557">
    <property type="entry name" value="ABC_6TM_TAP_ABCB8_10_like"/>
    <property type="match status" value="1"/>
</dbReference>
<dbReference type="PANTHER" id="PTHR43394:SF1">
    <property type="entry name" value="ATP-BINDING CASSETTE SUB-FAMILY B MEMBER 10, MITOCHONDRIAL"/>
    <property type="match status" value="1"/>
</dbReference>
<dbReference type="InterPro" id="IPR011527">
    <property type="entry name" value="ABC1_TM_dom"/>
</dbReference>
<evidence type="ECO:0000256" key="4">
    <source>
        <dbReference type="ARBA" id="ARBA00022741"/>
    </source>
</evidence>
<comment type="caution">
    <text evidence="11">The sequence shown here is derived from an EMBL/GenBank/DDBJ whole genome shotgun (WGS) entry which is preliminary data.</text>
</comment>
<feature type="transmembrane region" description="Helical" evidence="8">
    <location>
        <begin position="254"/>
        <end position="274"/>
    </location>
</feature>
<feature type="transmembrane region" description="Helical" evidence="8">
    <location>
        <begin position="162"/>
        <end position="190"/>
    </location>
</feature>
<protein>
    <submittedName>
        <fullName evidence="11">ATP-binding cassette domain-containing protein</fullName>
    </submittedName>
</protein>
<keyword evidence="6 8" id="KW-1133">Transmembrane helix</keyword>
<dbReference type="GO" id="GO:0015421">
    <property type="term" value="F:ABC-type oligopeptide transporter activity"/>
    <property type="evidence" value="ECO:0007669"/>
    <property type="project" value="TreeGrafter"/>
</dbReference>
<dbReference type="RefSeq" id="WP_171415384.1">
    <property type="nucleotide sequence ID" value="NZ_JABFJW010000116.1"/>
</dbReference>
<dbReference type="Pfam" id="PF00005">
    <property type="entry name" value="ABC_tran"/>
    <property type="match status" value="1"/>
</dbReference>
<dbReference type="GO" id="GO:0005524">
    <property type="term" value="F:ATP binding"/>
    <property type="evidence" value="ECO:0007669"/>
    <property type="project" value="UniProtKB-KW"/>
</dbReference>
<dbReference type="SMART" id="SM00382">
    <property type="entry name" value="AAA"/>
    <property type="match status" value="1"/>
</dbReference>
<keyword evidence="7 8" id="KW-0472">Membrane</keyword>
<sequence length="589" mass="63824">MPPSVTAPTSRRPSGVTARRLLTLARPEVGALLFASVFLLISSGASLVYPQGVRILIDEALNAKNRDLIDKAALVMLAVFLVQGVATALRYYLFSTAGERVVMRLRHDFFQRLMDQEVAFFDTHRTGELTSRLASDTTVLQNTVSVNISQGLRNAVQVLGGIVLLFYTSASLTFLMLAIVPLVVVGGMVYGRRVRGLSRDVQDALAKASEVAEESLSGLRTVRSFAAEPSEVARYGNTVRHAYEVARHRARQSAAFMGGASSAGYISAVVVFWYGGRLVVNGELSVGSLTSFLIYTMLVAVSLGSLADLWADFMRASGAAERVFELMDRTPAIPATQGERPTTIEGRVELRDVHFAYPTRPDVPVLQGIDLTLKAGEVVAVVGSSGAGKSTLAALLSRFYDPLQGQLLLDGRPLPSLDPSWLRRHVGMVAQEPLLFSCSIADNIRYGRPDATDAQVEAAARAANAHDFIQRFPDGYRTEVGERGVQLSGGQKQRVAIARAVLKDPRILILDEATSALDAESEHLVKDALDRLMQGRTTLIIAHRLSTVANAQRVLVLESGRVVQSGTHASLMTQDGLYRRLVERQVVAA</sequence>
<evidence type="ECO:0000313" key="11">
    <source>
        <dbReference type="EMBL" id="NOK10662.1"/>
    </source>
</evidence>
<dbReference type="GO" id="GO:0016887">
    <property type="term" value="F:ATP hydrolysis activity"/>
    <property type="evidence" value="ECO:0007669"/>
    <property type="project" value="InterPro"/>
</dbReference>
<dbReference type="PROSITE" id="PS00211">
    <property type="entry name" value="ABC_TRANSPORTER_1"/>
    <property type="match status" value="1"/>
</dbReference>
<name>A0A7Y4NDU8_9BACT</name>
<evidence type="ECO:0000256" key="7">
    <source>
        <dbReference type="ARBA" id="ARBA00023136"/>
    </source>
</evidence>
<dbReference type="InterPro" id="IPR036640">
    <property type="entry name" value="ABC1_TM_sf"/>
</dbReference>
<dbReference type="Proteomes" id="UP000528460">
    <property type="component" value="Unassembled WGS sequence"/>
</dbReference>
<keyword evidence="5 11" id="KW-0067">ATP-binding</keyword>
<dbReference type="Gene3D" id="3.40.50.300">
    <property type="entry name" value="P-loop containing nucleotide triphosphate hydrolases"/>
    <property type="match status" value="1"/>
</dbReference>
<accession>A0A7Y4NDU8</accession>
<evidence type="ECO:0000256" key="2">
    <source>
        <dbReference type="ARBA" id="ARBA00022448"/>
    </source>
</evidence>
<evidence type="ECO:0000256" key="8">
    <source>
        <dbReference type="SAM" id="Phobius"/>
    </source>
</evidence>
<evidence type="ECO:0000256" key="6">
    <source>
        <dbReference type="ARBA" id="ARBA00022989"/>
    </source>
</evidence>
<dbReference type="InterPro" id="IPR003439">
    <property type="entry name" value="ABC_transporter-like_ATP-bd"/>
</dbReference>
<keyword evidence="2" id="KW-0813">Transport</keyword>
<dbReference type="GO" id="GO:0090374">
    <property type="term" value="P:oligopeptide export from mitochondrion"/>
    <property type="evidence" value="ECO:0007669"/>
    <property type="project" value="TreeGrafter"/>
</dbReference>
<dbReference type="PROSITE" id="PS50929">
    <property type="entry name" value="ABC_TM1F"/>
    <property type="match status" value="1"/>
</dbReference>
<dbReference type="GO" id="GO:0005886">
    <property type="term" value="C:plasma membrane"/>
    <property type="evidence" value="ECO:0007669"/>
    <property type="project" value="UniProtKB-SubCell"/>
</dbReference>
<evidence type="ECO:0000259" key="9">
    <source>
        <dbReference type="PROSITE" id="PS50893"/>
    </source>
</evidence>
<dbReference type="Pfam" id="PF00664">
    <property type="entry name" value="ABC_membrane"/>
    <property type="match status" value="1"/>
</dbReference>
<dbReference type="CDD" id="cd03249">
    <property type="entry name" value="ABC_MTABC3_MDL1_MDL2"/>
    <property type="match status" value="1"/>
</dbReference>
<dbReference type="InterPro" id="IPR027417">
    <property type="entry name" value="P-loop_NTPase"/>
</dbReference>
<proteinExistence type="predicted"/>
<feature type="transmembrane region" description="Helical" evidence="8">
    <location>
        <begin position="29"/>
        <end position="51"/>
    </location>
</feature>
<evidence type="ECO:0000256" key="1">
    <source>
        <dbReference type="ARBA" id="ARBA00004651"/>
    </source>
</evidence>
<gene>
    <name evidence="11" type="ORF">HNS30_16630</name>
</gene>
<keyword evidence="4" id="KW-0547">Nucleotide-binding</keyword>
<dbReference type="AlphaFoldDB" id="A0A7Y4NDU8"/>
<evidence type="ECO:0000313" key="12">
    <source>
        <dbReference type="Proteomes" id="UP000528460"/>
    </source>
</evidence>
<comment type="subcellular location">
    <subcellularLocation>
        <location evidence="1">Cell membrane</location>
        <topology evidence="1">Multi-pass membrane protein</topology>
    </subcellularLocation>
</comment>
<feature type="transmembrane region" description="Helical" evidence="8">
    <location>
        <begin position="72"/>
        <end position="93"/>
    </location>
</feature>
<organism evidence="11 12">
    <name type="scientific">Corallococcus exercitus</name>
    <dbReference type="NCBI Taxonomy" id="2316736"/>
    <lineage>
        <taxon>Bacteria</taxon>
        <taxon>Pseudomonadati</taxon>
        <taxon>Myxococcota</taxon>
        <taxon>Myxococcia</taxon>
        <taxon>Myxococcales</taxon>
        <taxon>Cystobacterineae</taxon>
        <taxon>Myxococcaceae</taxon>
        <taxon>Corallococcus</taxon>
    </lineage>
</organism>
<evidence type="ECO:0000256" key="3">
    <source>
        <dbReference type="ARBA" id="ARBA00022692"/>
    </source>
</evidence>
<dbReference type="InterPro" id="IPR017871">
    <property type="entry name" value="ABC_transporter-like_CS"/>
</dbReference>
<dbReference type="InterPro" id="IPR003593">
    <property type="entry name" value="AAA+_ATPase"/>
</dbReference>
<dbReference type="PIRSF" id="PIRSF002773">
    <property type="entry name" value="ABC_prm/ATPase_B"/>
    <property type="match status" value="1"/>
</dbReference>
<dbReference type="PROSITE" id="PS50893">
    <property type="entry name" value="ABC_TRANSPORTER_2"/>
    <property type="match status" value="1"/>
</dbReference>
<evidence type="ECO:0000256" key="5">
    <source>
        <dbReference type="ARBA" id="ARBA00022840"/>
    </source>
</evidence>
<reference evidence="11 12" key="1">
    <citation type="submission" date="2020-05" db="EMBL/GenBank/DDBJ databases">
        <authorList>
            <person name="Whitworth D."/>
        </authorList>
    </citation>
    <scope>NUCLEOTIDE SEQUENCE [LARGE SCALE GENOMIC DNA]</scope>
    <source>
        <strain evidence="11 12">CA046A</strain>
    </source>
</reference>
<evidence type="ECO:0000259" key="10">
    <source>
        <dbReference type="PROSITE" id="PS50929"/>
    </source>
</evidence>